<dbReference type="EMBL" id="BT061418">
    <property type="protein sequence ID" value="ACN26115.1"/>
    <property type="molecule type" value="mRNA"/>
</dbReference>
<dbReference type="AlphaFoldDB" id="C0HGG2"/>
<organism evidence="1">
    <name type="scientific">Zea mays</name>
    <name type="common">Maize</name>
    <dbReference type="NCBI Taxonomy" id="4577"/>
    <lineage>
        <taxon>Eukaryota</taxon>
        <taxon>Viridiplantae</taxon>
        <taxon>Streptophyta</taxon>
        <taxon>Embryophyta</taxon>
        <taxon>Tracheophyta</taxon>
        <taxon>Spermatophyta</taxon>
        <taxon>Magnoliopsida</taxon>
        <taxon>Liliopsida</taxon>
        <taxon>Poales</taxon>
        <taxon>Poaceae</taxon>
        <taxon>PACMAD clade</taxon>
        <taxon>Panicoideae</taxon>
        <taxon>Andropogonodae</taxon>
        <taxon>Andropogoneae</taxon>
        <taxon>Tripsacinae</taxon>
        <taxon>Zea</taxon>
    </lineage>
</organism>
<sequence length="100" mass="10856">MGAHRILSTTAAEGLRKNTCDTKHADWSLHKVVLPHNSDEFACKGVILSLLPNIAVPLICQYTFCGSGANRSAVINRKDNENNLENILALPSSTKSIPRS</sequence>
<reference evidence="1" key="1">
    <citation type="journal article" date="2009" name="PLoS Genet.">
        <title>Sequencing, mapping, and analysis of 27,455 maize full-length cDNAs.</title>
        <authorList>
            <person name="Soderlund C."/>
            <person name="Descour A."/>
            <person name="Kudrna D."/>
            <person name="Bomhoff M."/>
            <person name="Boyd L."/>
            <person name="Currie J."/>
            <person name="Angelova A."/>
            <person name="Collura K."/>
            <person name="Wissotski M."/>
            <person name="Ashley E."/>
            <person name="Morrow D."/>
            <person name="Fernandes J."/>
            <person name="Walbot V."/>
            <person name="Yu Y."/>
        </authorList>
    </citation>
    <scope>NUCLEOTIDE SEQUENCE</scope>
    <source>
        <strain evidence="1">B73</strain>
    </source>
</reference>
<accession>C0HGG2</accession>
<protein>
    <submittedName>
        <fullName evidence="1">Uncharacterized protein</fullName>
    </submittedName>
</protein>
<proteinExistence type="evidence at transcript level"/>
<reference evidence="1" key="2">
    <citation type="submission" date="2012-06" db="EMBL/GenBank/DDBJ databases">
        <authorList>
            <person name="Yu Y."/>
            <person name="Currie J."/>
            <person name="Lomeli R."/>
            <person name="Angelova A."/>
            <person name="Collura K."/>
            <person name="Wissotski M."/>
            <person name="Campos D."/>
            <person name="Kudrna D."/>
            <person name="Golser W."/>
            <person name="Ashely E."/>
            <person name="Descour A."/>
            <person name="Fernandes J."/>
            <person name="Soderlund C."/>
            <person name="Walbot V."/>
        </authorList>
    </citation>
    <scope>NUCLEOTIDE SEQUENCE</scope>
    <source>
        <strain evidence="1">B73</strain>
    </source>
</reference>
<name>C0HGG2_MAIZE</name>
<evidence type="ECO:0000313" key="1">
    <source>
        <dbReference type="EMBL" id="ACN26115.1"/>
    </source>
</evidence>